<proteinExistence type="predicted"/>
<sequence>MYKYLSLCREREKFRARLIDAMKQRGKREKGEGEEAKDDDVIVENNDDILRYYYYLTRGIDDTYVGAMDVDLLKNIVKRVPTKWKEKFKESLNRLVEEAKEGYVLNVKMSVVEFVIGDSMYCSLKEADRQIVAPSQAGVLLSFSQQHSVAQVWITLVQAR</sequence>
<dbReference type="Proteomes" id="UP000752696">
    <property type="component" value="Unassembled WGS sequence"/>
</dbReference>
<evidence type="ECO:0000313" key="1">
    <source>
        <dbReference type="EMBL" id="CAD1474728.1"/>
    </source>
</evidence>
<dbReference type="EMBL" id="CAJDYZ010007869">
    <property type="protein sequence ID" value="CAD1474728.1"/>
    <property type="molecule type" value="Genomic_DNA"/>
</dbReference>
<organism evidence="1 2">
    <name type="scientific">Heterotrigona itama</name>
    <dbReference type="NCBI Taxonomy" id="395501"/>
    <lineage>
        <taxon>Eukaryota</taxon>
        <taxon>Metazoa</taxon>
        <taxon>Ecdysozoa</taxon>
        <taxon>Arthropoda</taxon>
        <taxon>Hexapoda</taxon>
        <taxon>Insecta</taxon>
        <taxon>Pterygota</taxon>
        <taxon>Neoptera</taxon>
        <taxon>Endopterygota</taxon>
        <taxon>Hymenoptera</taxon>
        <taxon>Apocrita</taxon>
        <taxon>Aculeata</taxon>
        <taxon>Apoidea</taxon>
        <taxon>Anthophila</taxon>
        <taxon>Apidae</taxon>
        <taxon>Heterotrigona</taxon>
    </lineage>
</organism>
<dbReference type="AlphaFoldDB" id="A0A6V7H890"/>
<gene>
    <name evidence="1" type="ORF">MHI_LOCUS485551</name>
</gene>
<accession>A0A6V7H890</accession>
<reference evidence="1" key="1">
    <citation type="submission" date="2020-07" db="EMBL/GenBank/DDBJ databases">
        <authorList>
            <person name="Nazaruddin N."/>
        </authorList>
    </citation>
    <scope>NUCLEOTIDE SEQUENCE</scope>
</reference>
<comment type="caution">
    <text evidence="1">The sequence shown here is derived from an EMBL/GenBank/DDBJ whole genome shotgun (WGS) entry which is preliminary data.</text>
</comment>
<evidence type="ECO:0000313" key="2">
    <source>
        <dbReference type="Proteomes" id="UP000752696"/>
    </source>
</evidence>
<protein>
    <submittedName>
        <fullName evidence="1">Uncharacterized protein</fullName>
    </submittedName>
</protein>
<name>A0A6V7H890_9HYME</name>
<dbReference type="OrthoDB" id="10251809at2759"/>
<keyword evidence="2" id="KW-1185">Reference proteome</keyword>